<evidence type="ECO:0000313" key="3">
    <source>
        <dbReference type="Proteomes" id="UP000499080"/>
    </source>
</evidence>
<comment type="caution">
    <text evidence="2">The sequence shown here is derived from an EMBL/GenBank/DDBJ whole genome shotgun (WGS) entry which is preliminary data.</text>
</comment>
<feature type="compositionally biased region" description="Basic and acidic residues" evidence="1">
    <location>
        <begin position="1"/>
        <end position="18"/>
    </location>
</feature>
<evidence type="ECO:0000313" key="2">
    <source>
        <dbReference type="EMBL" id="GBM66215.1"/>
    </source>
</evidence>
<proteinExistence type="predicted"/>
<feature type="compositionally biased region" description="Polar residues" evidence="1">
    <location>
        <begin position="19"/>
        <end position="34"/>
    </location>
</feature>
<dbReference type="AlphaFoldDB" id="A0A4Y2HLI9"/>
<evidence type="ECO:0000256" key="1">
    <source>
        <dbReference type="SAM" id="MobiDB-lite"/>
    </source>
</evidence>
<accession>A0A4Y2HLI9</accession>
<keyword evidence="3" id="KW-1185">Reference proteome</keyword>
<gene>
    <name evidence="2" type="ORF">AVEN_27904_1</name>
</gene>
<dbReference type="Proteomes" id="UP000499080">
    <property type="component" value="Unassembled WGS sequence"/>
</dbReference>
<name>A0A4Y2HLI9_ARAVE</name>
<dbReference type="EMBL" id="BGPR01002012">
    <property type="protein sequence ID" value="GBM66215.1"/>
    <property type="molecule type" value="Genomic_DNA"/>
</dbReference>
<protein>
    <submittedName>
        <fullName evidence="2">Uncharacterized protein</fullName>
    </submittedName>
</protein>
<feature type="region of interest" description="Disordered" evidence="1">
    <location>
        <begin position="1"/>
        <end position="34"/>
    </location>
</feature>
<sequence length="102" mass="11573">MNPHRTDELFVFRPENADQQKAQSPPQSRLSQDTPMSIFREYNHIWYSEPGNRVFTLASAAHYPIGTARWCRKGPFPGPICVGSEGLAITNRTIIGRRDVES</sequence>
<organism evidence="2 3">
    <name type="scientific">Araneus ventricosus</name>
    <name type="common">Orbweaver spider</name>
    <name type="synonym">Epeira ventricosa</name>
    <dbReference type="NCBI Taxonomy" id="182803"/>
    <lineage>
        <taxon>Eukaryota</taxon>
        <taxon>Metazoa</taxon>
        <taxon>Ecdysozoa</taxon>
        <taxon>Arthropoda</taxon>
        <taxon>Chelicerata</taxon>
        <taxon>Arachnida</taxon>
        <taxon>Araneae</taxon>
        <taxon>Araneomorphae</taxon>
        <taxon>Entelegynae</taxon>
        <taxon>Araneoidea</taxon>
        <taxon>Araneidae</taxon>
        <taxon>Araneus</taxon>
    </lineage>
</organism>
<reference evidence="2 3" key="1">
    <citation type="journal article" date="2019" name="Sci. Rep.">
        <title>Orb-weaving spider Araneus ventricosus genome elucidates the spidroin gene catalogue.</title>
        <authorList>
            <person name="Kono N."/>
            <person name="Nakamura H."/>
            <person name="Ohtoshi R."/>
            <person name="Moran D.A.P."/>
            <person name="Shinohara A."/>
            <person name="Yoshida Y."/>
            <person name="Fujiwara M."/>
            <person name="Mori M."/>
            <person name="Tomita M."/>
            <person name="Arakawa K."/>
        </authorList>
    </citation>
    <scope>NUCLEOTIDE SEQUENCE [LARGE SCALE GENOMIC DNA]</scope>
</reference>